<reference evidence="4" key="1">
    <citation type="journal article" date="2013" name="Nat. Commun.">
        <title>Whole-genome sequencing of Oryza brachyantha reveals mechanisms underlying Oryza genome evolution.</title>
        <authorList>
            <person name="Chen J."/>
            <person name="Huang Q."/>
            <person name="Gao D."/>
            <person name="Wang J."/>
            <person name="Lang Y."/>
            <person name="Liu T."/>
            <person name="Li B."/>
            <person name="Bai Z."/>
            <person name="Luis Goicoechea J."/>
            <person name="Liang C."/>
            <person name="Chen C."/>
            <person name="Zhang W."/>
            <person name="Sun S."/>
            <person name="Liao Y."/>
            <person name="Zhang X."/>
            <person name="Yang L."/>
            <person name="Song C."/>
            <person name="Wang M."/>
            <person name="Shi J."/>
            <person name="Liu G."/>
            <person name="Liu J."/>
            <person name="Zhou H."/>
            <person name="Zhou W."/>
            <person name="Yu Q."/>
            <person name="An N."/>
            <person name="Chen Y."/>
            <person name="Cai Q."/>
            <person name="Wang B."/>
            <person name="Liu B."/>
            <person name="Min J."/>
            <person name="Huang Y."/>
            <person name="Wu H."/>
            <person name="Li Z."/>
            <person name="Zhang Y."/>
            <person name="Yin Y."/>
            <person name="Song W."/>
            <person name="Jiang J."/>
            <person name="Jackson S.A."/>
            <person name="Wing R.A."/>
            <person name="Wang J."/>
            <person name="Chen M."/>
        </authorList>
    </citation>
    <scope>NUCLEOTIDE SEQUENCE [LARGE SCALE GENOMIC DNA]</scope>
    <source>
        <strain evidence="4">cv. IRGC 101232</strain>
    </source>
</reference>
<organism evidence="4">
    <name type="scientific">Oryza brachyantha</name>
    <name type="common">malo sina</name>
    <dbReference type="NCBI Taxonomy" id="4533"/>
    <lineage>
        <taxon>Eukaryota</taxon>
        <taxon>Viridiplantae</taxon>
        <taxon>Streptophyta</taxon>
        <taxon>Embryophyta</taxon>
        <taxon>Tracheophyta</taxon>
        <taxon>Spermatophyta</taxon>
        <taxon>Magnoliopsida</taxon>
        <taxon>Liliopsida</taxon>
        <taxon>Poales</taxon>
        <taxon>Poaceae</taxon>
        <taxon>BOP clade</taxon>
        <taxon>Oryzoideae</taxon>
        <taxon>Oryzeae</taxon>
        <taxon>Oryzinae</taxon>
        <taxon>Oryza</taxon>
    </lineage>
</organism>
<proteinExistence type="predicted"/>
<dbReference type="PROSITE" id="PS51319">
    <property type="entry name" value="TFIIS_N"/>
    <property type="match status" value="1"/>
</dbReference>
<dbReference type="Gramene" id="OB06G33230.1">
    <property type="protein sequence ID" value="OB06G33230.1"/>
    <property type="gene ID" value="OB06G33230"/>
</dbReference>
<dbReference type="GO" id="GO:0005634">
    <property type="term" value="C:nucleus"/>
    <property type="evidence" value="ECO:0007669"/>
    <property type="project" value="UniProtKB-SubCell"/>
</dbReference>
<protein>
    <recommendedName>
        <fullName evidence="3">TFIIS N-terminal domain-containing protein</fullName>
    </recommendedName>
</protein>
<dbReference type="Pfam" id="PF08711">
    <property type="entry name" value="Med26"/>
    <property type="match status" value="1"/>
</dbReference>
<keyword evidence="1" id="KW-0539">Nucleus</keyword>
<dbReference type="EnsemblPlants" id="OB06G33230.1">
    <property type="protein sequence ID" value="OB06G33230.1"/>
    <property type="gene ID" value="OB06G33230"/>
</dbReference>
<dbReference type="STRING" id="4533.J3MH29"/>
<dbReference type="PANTHER" id="PTHR47853">
    <property type="entry name" value="EXPRESSED PROTEIN"/>
    <property type="match status" value="1"/>
</dbReference>
<feature type="region of interest" description="Disordered" evidence="2">
    <location>
        <begin position="312"/>
        <end position="342"/>
    </location>
</feature>
<dbReference type="InterPro" id="IPR017923">
    <property type="entry name" value="TFIIS_N"/>
</dbReference>
<keyword evidence="5" id="KW-1185">Reference proteome</keyword>
<accession>J3MH29</accession>
<dbReference type="PANTHER" id="PTHR47853:SF1">
    <property type="entry name" value="EXPRESSED PROTEIN"/>
    <property type="match status" value="1"/>
</dbReference>
<dbReference type="OMA" id="CTSSMAK"/>
<feature type="compositionally biased region" description="Polar residues" evidence="2">
    <location>
        <begin position="329"/>
        <end position="342"/>
    </location>
</feature>
<name>J3MH29_ORYBR</name>
<feature type="region of interest" description="Disordered" evidence="2">
    <location>
        <begin position="178"/>
        <end position="268"/>
    </location>
</feature>
<sequence>MAAQEPFRRWKPFLPAFASVDAAIEAAEPGLSRGEFLDARLRILEMLCDATDDEVAEELCVVLDDVMIESLMTLEMVPAMPDMLRSTDLAKDVGALRNHNSERVRDLALAPGIVRGWRVSVKDQIVKAAAAMKKVSQVLEPDETDGHLAKILEQFGSKKMANTLEPSFPKRQITPAVKTAKMDPPAEKAPAVAGSCGRRERLSSCSTDETYHQANILEPSSPKKTANAREPSFPRKESTPVAKTAEMEPPRQKPPAAAGSFRRETVTACSADEKAPVQLNVAKRKLRESYQKAEDAKRQRTVQVIEAPEWAKQRQRKMHPILRERAQSRCPSSSIGRSLSRC</sequence>
<comment type="subcellular location">
    <subcellularLocation>
        <location evidence="1">Nucleus</location>
    </subcellularLocation>
</comment>
<dbReference type="Gene3D" id="1.20.930.10">
    <property type="entry name" value="Conserved domain common to transcription factors TFIIS, elongin A, CRSP70"/>
    <property type="match status" value="1"/>
</dbReference>
<dbReference type="AlphaFoldDB" id="J3MH29"/>
<evidence type="ECO:0000313" key="4">
    <source>
        <dbReference type="EnsemblPlants" id="OB06G33230.1"/>
    </source>
</evidence>
<dbReference type="HOGENOM" id="CLU_044533_0_0_1"/>
<evidence type="ECO:0000256" key="2">
    <source>
        <dbReference type="SAM" id="MobiDB-lite"/>
    </source>
</evidence>
<evidence type="ECO:0000259" key="3">
    <source>
        <dbReference type="PROSITE" id="PS51319"/>
    </source>
</evidence>
<dbReference type="Proteomes" id="UP000006038">
    <property type="component" value="Chromosome 6"/>
</dbReference>
<reference evidence="4" key="2">
    <citation type="submission" date="2013-04" db="UniProtKB">
        <authorList>
            <consortium name="EnsemblPlants"/>
        </authorList>
    </citation>
    <scope>IDENTIFICATION</scope>
</reference>
<dbReference type="eggNOG" id="ENOG502R3F6">
    <property type="taxonomic scope" value="Eukaryota"/>
</dbReference>
<evidence type="ECO:0000313" key="5">
    <source>
        <dbReference type="Proteomes" id="UP000006038"/>
    </source>
</evidence>
<dbReference type="SUPFAM" id="SSF47676">
    <property type="entry name" value="Conserved domain common to transcription factors TFIIS, elongin A, CRSP70"/>
    <property type="match status" value="1"/>
</dbReference>
<feature type="domain" description="TFIIS N-terminal" evidence="3">
    <location>
        <begin position="45"/>
        <end position="124"/>
    </location>
</feature>
<evidence type="ECO:0000256" key="1">
    <source>
        <dbReference type="PROSITE-ProRule" id="PRU00649"/>
    </source>
</evidence>
<dbReference type="InterPro" id="IPR035441">
    <property type="entry name" value="TFIIS/LEDGF_dom_sf"/>
</dbReference>